<feature type="chain" id="PRO_5004374544" evidence="2">
    <location>
        <begin position="28"/>
        <end position="425"/>
    </location>
</feature>
<dbReference type="InterPro" id="IPR005152">
    <property type="entry name" value="Lipase_secreted"/>
</dbReference>
<protein>
    <submittedName>
        <fullName evidence="3">Putative secreted lipase</fullName>
    </submittedName>
</protein>
<feature type="compositionally biased region" description="Low complexity" evidence="1">
    <location>
        <begin position="40"/>
        <end position="59"/>
    </location>
</feature>
<reference evidence="3 4" key="1">
    <citation type="journal article" date="2013" name="ISME J.">
        <title>Metabolic model for the filamentous 'Candidatus Microthrix parvicella' based on genomic and metagenomic analyses.</title>
        <authorList>
            <person name="Jon McIlroy S."/>
            <person name="Kristiansen R."/>
            <person name="Albertsen M."/>
            <person name="Michael Karst S."/>
            <person name="Rossetti S."/>
            <person name="Lund Nielsen J."/>
            <person name="Tandoi V."/>
            <person name="James Seviour R."/>
            <person name="Nielsen P.H."/>
        </authorList>
    </citation>
    <scope>NUCLEOTIDE SEQUENCE [LARGE SCALE GENOMIC DNA]</scope>
    <source>
        <strain evidence="3 4">RN1</strain>
    </source>
</reference>
<evidence type="ECO:0000256" key="1">
    <source>
        <dbReference type="SAM" id="MobiDB-lite"/>
    </source>
</evidence>
<evidence type="ECO:0000256" key="2">
    <source>
        <dbReference type="SAM" id="SignalP"/>
    </source>
</evidence>
<dbReference type="GO" id="GO:0004806">
    <property type="term" value="F:triacylglycerol lipase activity"/>
    <property type="evidence" value="ECO:0007669"/>
    <property type="project" value="InterPro"/>
</dbReference>
<accession>R4Z0W5</accession>
<dbReference type="HOGENOM" id="CLU_029538_3_3_11"/>
<evidence type="ECO:0000313" key="3">
    <source>
        <dbReference type="EMBL" id="CCM64348.1"/>
    </source>
</evidence>
<keyword evidence="4" id="KW-1185">Reference proteome</keyword>
<organism evidence="3 4">
    <name type="scientific">Candidatus Neomicrothrix parvicella RN1</name>
    <dbReference type="NCBI Taxonomy" id="1229780"/>
    <lineage>
        <taxon>Bacteria</taxon>
        <taxon>Bacillati</taxon>
        <taxon>Actinomycetota</taxon>
        <taxon>Acidimicrobiia</taxon>
        <taxon>Acidimicrobiales</taxon>
        <taxon>Microthrixaceae</taxon>
        <taxon>Candidatus Neomicrothrix</taxon>
    </lineage>
</organism>
<dbReference type="RefSeq" id="WP_012228267.1">
    <property type="nucleotide sequence ID" value="NZ_HG422565.1"/>
</dbReference>
<proteinExistence type="predicted"/>
<dbReference type="SUPFAM" id="SSF53474">
    <property type="entry name" value="alpha/beta-Hydrolases"/>
    <property type="match status" value="1"/>
</dbReference>
<dbReference type="AlphaFoldDB" id="R4Z0W5"/>
<sequence>MMFLNVRTTGRISAALAATMMLLGVSACSGNASSTSDEVGSGATGQTTTTSGAEPTPFTAKPFDGDDAAFYVPPDPLPEGEPGELIRVMDLGEADGAATVKVMYHSRDGADRDRAVTGLVTYPTGTAPKDGWPVTATAPGTVGLAPRCGVSRQAKVAPDWGVEGVAVMTDYIGLGTEGGPLHPYFSKPSEGHSVIDGVRAARQLADAHAGNRWLSVGHSQGGHGALSAGELAADYAPELDLVATLALAPAAMFENVYGGIDPIVTGILTAMSLYGGAGEHPGIKLGDYVTDELAAASDVFTTGCLPEITDTLIPLSAGKQLFTHDPRDTEPAHQLLLANDVGEVKVDAPLFLVSGTADDRVVIDRVRDLYARLCETGQVTELLIVDDATHDSIIGETSEQTSAWLNARLDGDPPTDSCAESPTAP</sequence>
<dbReference type="eggNOG" id="COG1073">
    <property type="taxonomic scope" value="Bacteria"/>
</dbReference>
<dbReference type="Pfam" id="PF03583">
    <property type="entry name" value="LIP"/>
    <property type="match status" value="1"/>
</dbReference>
<dbReference type="Gene3D" id="3.40.50.1820">
    <property type="entry name" value="alpha/beta hydrolase"/>
    <property type="match status" value="2"/>
</dbReference>
<feature type="signal peptide" evidence="2">
    <location>
        <begin position="1"/>
        <end position="27"/>
    </location>
</feature>
<dbReference type="PIRSF" id="PIRSF029171">
    <property type="entry name" value="Esterase_LipA"/>
    <property type="match status" value="1"/>
</dbReference>
<dbReference type="EMBL" id="CANL01000030">
    <property type="protein sequence ID" value="CCM64348.1"/>
    <property type="molecule type" value="Genomic_DNA"/>
</dbReference>
<dbReference type="STRING" id="1229780.BN381_360050"/>
<dbReference type="OrthoDB" id="9798122at2"/>
<dbReference type="Proteomes" id="UP000018291">
    <property type="component" value="Unassembled WGS sequence"/>
</dbReference>
<dbReference type="PANTHER" id="PTHR34853">
    <property type="match status" value="1"/>
</dbReference>
<dbReference type="InterPro" id="IPR029058">
    <property type="entry name" value="AB_hydrolase_fold"/>
</dbReference>
<comment type="caution">
    <text evidence="3">The sequence shown here is derived from an EMBL/GenBank/DDBJ whole genome shotgun (WGS) entry which is preliminary data.</text>
</comment>
<dbReference type="GO" id="GO:0016042">
    <property type="term" value="P:lipid catabolic process"/>
    <property type="evidence" value="ECO:0007669"/>
    <property type="project" value="InterPro"/>
</dbReference>
<name>R4Z0W5_9ACTN</name>
<feature type="region of interest" description="Disordered" evidence="1">
    <location>
        <begin position="32"/>
        <end position="60"/>
    </location>
</feature>
<dbReference type="PROSITE" id="PS51257">
    <property type="entry name" value="PROKAR_LIPOPROTEIN"/>
    <property type="match status" value="1"/>
</dbReference>
<keyword evidence="2" id="KW-0732">Signal</keyword>
<dbReference type="PANTHER" id="PTHR34853:SF1">
    <property type="entry name" value="LIPASE 5"/>
    <property type="match status" value="1"/>
</dbReference>
<gene>
    <name evidence="3" type="ORF">BN381_360050</name>
</gene>
<evidence type="ECO:0000313" key="4">
    <source>
        <dbReference type="Proteomes" id="UP000018291"/>
    </source>
</evidence>